<keyword evidence="3" id="KW-1003">Cell membrane</keyword>
<dbReference type="PROSITE" id="PS50850">
    <property type="entry name" value="MFS"/>
    <property type="match status" value="1"/>
</dbReference>
<proteinExistence type="predicted"/>
<organism evidence="9 10">
    <name type="scientific">Methylohalomonas lacus</name>
    <dbReference type="NCBI Taxonomy" id="398773"/>
    <lineage>
        <taxon>Bacteria</taxon>
        <taxon>Pseudomonadati</taxon>
        <taxon>Pseudomonadota</taxon>
        <taxon>Gammaproteobacteria</taxon>
        <taxon>Methylohalomonadales</taxon>
        <taxon>Methylohalomonadaceae</taxon>
        <taxon>Methylohalomonas</taxon>
    </lineage>
</organism>
<dbReference type="AlphaFoldDB" id="A0AAE3HNQ9"/>
<evidence type="ECO:0000256" key="2">
    <source>
        <dbReference type="ARBA" id="ARBA00022448"/>
    </source>
</evidence>
<feature type="transmembrane region" description="Helical" evidence="7">
    <location>
        <begin position="153"/>
        <end position="186"/>
    </location>
</feature>
<keyword evidence="6 7" id="KW-0472">Membrane</keyword>
<keyword evidence="5 7" id="KW-1133">Transmembrane helix</keyword>
<dbReference type="InterPro" id="IPR011701">
    <property type="entry name" value="MFS"/>
</dbReference>
<keyword evidence="10" id="KW-1185">Reference proteome</keyword>
<evidence type="ECO:0000256" key="1">
    <source>
        <dbReference type="ARBA" id="ARBA00004651"/>
    </source>
</evidence>
<dbReference type="CDD" id="cd06173">
    <property type="entry name" value="MFS_MefA_like"/>
    <property type="match status" value="1"/>
</dbReference>
<evidence type="ECO:0000256" key="3">
    <source>
        <dbReference type="ARBA" id="ARBA00022475"/>
    </source>
</evidence>
<feature type="transmembrane region" description="Helical" evidence="7">
    <location>
        <begin position="371"/>
        <end position="394"/>
    </location>
</feature>
<dbReference type="PANTHER" id="PTHR43266:SF2">
    <property type="entry name" value="MAJOR FACILITATOR SUPERFAMILY (MFS) PROFILE DOMAIN-CONTAINING PROTEIN"/>
    <property type="match status" value="1"/>
</dbReference>
<feature type="transmembrane region" description="Helical" evidence="7">
    <location>
        <begin position="262"/>
        <end position="282"/>
    </location>
</feature>
<feature type="transmembrane region" description="Helical" evidence="7">
    <location>
        <begin position="92"/>
        <end position="117"/>
    </location>
</feature>
<name>A0AAE3HNQ9_9GAMM</name>
<feature type="transmembrane region" description="Helical" evidence="7">
    <location>
        <begin position="294"/>
        <end position="312"/>
    </location>
</feature>
<keyword evidence="2" id="KW-0813">Transport</keyword>
<dbReference type="SUPFAM" id="SSF103473">
    <property type="entry name" value="MFS general substrate transporter"/>
    <property type="match status" value="1"/>
</dbReference>
<protein>
    <submittedName>
        <fullName evidence="9">MFS family permease</fullName>
    </submittedName>
</protein>
<evidence type="ECO:0000256" key="4">
    <source>
        <dbReference type="ARBA" id="ARBA00022692"/>
    </source>
</evidence>
<sequence length="441" mass="47697">MSQFTLLGSRRFGPLFATQFLGALNDNVYKNAVVIFIAFALADRSGIDSNLLVVLAGGVFILPFFLFSATAGQLADKFDKAWLIRWVKLGEIAIMSLGACAFILESVVLLFTVLMLMGAQSALFGPLKYGILPQLVELSELTGANGMVQMGTYISILLGTILGGVLIAVSGYGVFLVTIAVLLFALSGWYASRFIPRVGAAEPGLRVDPNFPARTWQLLRYCYRDPTLFLAIVGVSWFWFLGATFLSLVPGYTRDLLQGNEHVATLLLTAFSVGIGIGSLTCERFSHGRIELRLVVVGILGMSLFALGLYLLGEPATDGDQLLDAAAFLGYWQHWLVLLGLTGIGLFGGLYIVPLYTLVQYRAAADHRARVIAANNVLNALFMVLSALVTMALIGANAGIPLIFGLIGVMNLLFAVFILARLQPLRATLGRLERYLPGTVR</sequence>
<evidence type="ECO:0000256" key="6">
    <source>
        <dbReference type="ARBA" id="ARBA00023136"/>
    </source>
</evidence>
<dbReference type="Pfam" id="PF07690">
    <property type="entry name" value="MFS_1"/>
    <property type="match status" value="1"/>
</dbReference>
<dbReference type="GO" id="GO:0022857">
    <property type="term" value="F:transmembrane transporter activity"/>
    <property type="evidence" value="ECO:0007669"/>
    <property type="project" value="InterPro"/>
</dbReference>
<evidence type="ECO:0000313" key="9">
    <source>
        <dbReference type="EMBL" id="MCS3904574.1"/>
    </source>
</evidence>
<dbReference type="InterPro" id="IPR020846">
    <property type="entry name" value="MFS_dom"/>
</dbReference>
<comment type="subcellular location">
    <subcellularLocation>
        <location evidence="1">Cell membrane</location>
        <topology evidence="1">Multi-pass membrane protein</topology>
    </subcellularLocation>
</comment>
<gene>
    <name evidence="9" type="ORF">J2T55_002613</name>
</gene>
<keyword evidence="4 7" id="KW-0812">Transmembrane</keyword>
<feature type="domain" description="Major facilitator superfamily (MFS) profile" evidence="8">
    <location>
        <begin position="11"/>
        <end position="423"/>
    </location>
</feature>
<evidence type="ECO:0000313" key="10">
    <source>
        <dbReference type="Proteomes" id="UP001204445"/>
    </source>
</evidence>
<dbReference type="RefSeq" id="WP_259057748.1">
    <property type="nucleotide sequence ID" value="NZ_JANUCT010000027.1"/>
</dbReference>
<comment type="caution">
    <text evidence="9">The sequence shown here is derived from an EMBL/GenBank/DDBJ whole genome shotgun (WGS) entry which is preliminary data.</text>
</comment>
<dbReference type="Gene3D" id="1.20.1250.20">
    <property type="entry name" value="MFS general substrate transporter like domains"/>
    <property type="match status" value="1"/>
</dbReference>
<evidence type="ECO:0000256" key="5">
    <source>
        <dbReference type="ARBA" id="ARBA00022989"/>
    </source>
</evidence>
<feature type="transmembrane region" description="Helical" evidence="7">
    <location>
        <begin position="332"/>
        <end position="359"/>
    </location>
</feature>
<dbReference type="GO" id="GO:0005886">
    <property type="term" value="C:plasma membrane"/>
    <property type="evidence" value="ECO:0007669"/>
    <property type="project" value="UniProtKB-SubCell"/>
</dbReference>
<reference evidence="9" key="1">
    <citation type="submission" date="2022-08" db="EMBL/GenBank/DDBJ databases">
        <title>Genomic Encyclopedia of Type Strains, Phase III (KMG-III): the genomes of soil and plant-associated and newly described type strains.</title>
        <authorList>
            <person name="Whitman W."/>
        </authorList>
    </citation>
    <scope>NUCLEOTIDE SEQUENCE</scope>
    <source>
        <strain evidence="9">HMT 1</strain>
    </source>
</reference>
<feature type="transmembrane region" description="Helical" evidence="7">
    <location>
        <begin position="400"/>
        <end position="422"/>
    </location>
</feature>
<evidence type="ECO:0000256" key="7">
    <source>
        <dbReference type="SAM" id="Phobius"/>
    </source>
</evidence>
<dbReference type="PANTHER" id="PTHR43266">
    <property type="entry name" value="MACROLIDE-EFFLUX PROTEIN"/>
    <property type="match status" value="1"/>
</dbReference>
<accession>A0AAE3HNQ9</accession>
<dbReference type="EMBL" id="JANUCT010000027">
    <property type="protein sequence ID" value="MCS3904574.1"/>
    <property type="molecule type" value="Genomic_DNA"/>
</dbReference>
<evidence type="ECO:0000259" key="8">
    <source>
        <dbReference type="PROSITE" id="PS50850"/>
    </source>
</evidence>
<feature type="transmembrane region" description="Helical" evidence="7">
    <location>
        <begin position="228"/>
        <end position="250"/>
    </location>
</feature>
<feature type="transmembrane region" description="Helical" evidence="7">
    <location>
        <begin position="51"/>
        <end position="71"/>
    </location>
</feature>
<dbReference type="Proteomes" id="UP001204445">
    <property type="component" value="Unassembled WGS sequence"/>
</dbReference>
<dbReference type="InterPro" id="IPR036259">
    <property type="entry name" value="MFS_trans_sf"/>
</dbReference>